<evidence type="ECO:0000313" key="9">
    <source>
        <dbReference type="Proteomes" id="UP000553209"/>
    </source>
</evidence>
<dbReference type="InterPro" id="IPR001586">
    <property type="entry name" value="Beta-lactam_class-C_AS"/>
</dbReference>
<dbReference type="EC" id="3.5.2.6" evidence="5"/>
<dbReference type="RefSeq" id="WP_061081229.1">
    <property type="nucleotide sequence ID" value="NZ_JAAXPG010000029.1"/>
</dbReference>
<gene>
    <name evidence="8" type="ORF">HGB44_24990</name>
</gene>
<sequence>MRARGGTVAVACAAAVLVVVLGIAARPHTPGLSAEESGDPGLLDRARPLLSEGVRDRVSVVEVDGGRVGFAHFGADEGTDYEIGSVSKAMTGMLLADAIERGEVTAQTRLGELVELEGAPAADVTLAELSSHRSGLPRLSTRLSDMAVSLAASYLGNDPYPYDYDTLVAQVAAAELSDRGESHYSNMGTAILGHALANAAGTDYATLLRERLLVPLGMDGTTLPDSKEDLPEDATPGYTDRGRRADPWLARAYAPMGGVRSTPADMARFAEALLEGTAPGAASLEPRWDDGPDRRIGFAWVTQEHGGAEVTWHNGGTGGFSSMVALDREGGRAVLAFGNTTTGLEAPVLELLTGEDAR</sequence>
<dbReference type="InterPro" id="IPR001466">
    <property type="entry name" value="Beta-lactam-related"/>
</dbReference>
<name>A0A7X6RSF8_9ACTN</name>
<dbReference type="Proteomes" id="UP000553209">
    <property type="component" value="Unassembled WGS sequence"/>
</dbReference>
<dbReference type="GO" id="GO:0008800">
    <property type="term" value="F:beta-lactamase activity"/>
    <property type="evidence" value="ECO:0007669"/>
    <property type="project" value="UniProtKB-UniRule"/>
</dbReference>
<dbReference type="AlphaFoldDB" id="A0A7X6RSF8"/>
<feature type="domain" description="Beta-lactamase-related" evidence="7">
    <location>
        <begin position="58"/>
        <end position="343"/>
    </location>
</feature>
<comment type="catalytic activity">
    <reaction evidence="1 5">
        <text>a beta-lactam + H2O = a substituted beta-amino acid</text>
        <dbReference type="Rhea" id="RHEA:20401"/>
        <dbReference type="ChEBI" id="CHEBI:15377"/>
        <dbReference type="ChEBI" id="CHEBI:35627"/>
        <dbReference type="ChEBI" id="CHEBI:140347"/>
        <dbReference type="EC" id="3.5.2.6"/>
    </reaction>
</comment>
<evidence type="ECO:0000256" key="5">
    <source>
        <dbReference type="RuleBase" id="RU361140"/>
    </source>
</evidence>
<dbReference type="PROSITE" id="PS00336">
    <property type="entry name" value="BETA_LACTAMASE_C"/>
    <property type="match status" value="1"/>
</dbReference>
<evidence type="ECO:0000256" key="1">
    <source>
        <dbReference type="ARBA" id="ARBA00001526"/>
    </source>
</evidence>
<evidence type="ECO:0000256" key="3">
    <source>
        <dbReference type="ARBA" id="ARBA00022801"/>
    </source>
</evidence>
<feature type="region of interest" description="Disordered" evidence="6">
    <location>
        <begin position="221"/>
        <end position="241"/>
    </location>
</feature>
<dbReference type="GO" id="GO:0030288">
    <property type="term" value="C:outer membrane-bounded periplasmic space"/>
    <property type="evidence" value="ECO:0007669"/>
    <property type="project" value="InterPro"/>
</dbReference>
<evidence type="ECO:0000256" key="4">
    <source>
        <dbReference type="ARBA" id="ARBA00023251"/>
    </source>
</evidence>
<protein>
    <recommendedName>
        <fullName evidence="5">Beta-lactamase</fullName>
        <ecNumber evidence="5">3.5.2.6</ecNumber>
    </recommendedName>
</protein>
<dbReference type="PANTHER" id="PTHR46825:SF9">
    <property type="entry name" value="BETA-LACTAMASE-RELATED DOMAIN-CONTAINING PROTEIN"/>
    <property type="match status" value="1"/>
</dbReference>
<evidence type="ECO:0000259" key="7">
    <source>
        <dbReference type="Pfam" id="PF00144"/>
    </source>
</evidence>
<dbReference type="PANTHER" id="PTHR46825">
    <property type="entry name" value="D-ALANYL-D-ALANINE-CARBOXYPEPTIDASE/ENDOPEPTIDASE AMPH"/>
    <property type="match status" value="1"/>
</dbReference>
<keyword evidence="4 5" id="KW-0046">Antibiotic resistance</keyword>
<organism evidence="8 9">
    <name type="scientific">Nocardiopsis alborubida</name>
    <dbReference type="NCBI Taxonomy" id="146802"/>
    <lineage>
        <taxon>Bacteria</taxon>
        <taxon>Bacillati</taxon>
        <taxon>Actinomycetota</taxon>
        <taxon>Actinomycetes</taxon>
        <taxon>Streptosporangiales</taxon>
        <taxon>Nocardiopsidaceae</taxon>
        <taxon>Nocardiopsis</taxon>
    </lineage>
</organism>
<keyword evidence="3 5" id="KW-0378">Hydrolase</keyword>
<reference evidence="8 9" key="1">
    <citation type="submission" date="2020-04" db="EMBL/GenBank/DDBJ databases">
        <title>MicrobeNet Type strains.</title>
        <authorList>
            <person name="Nicholson A.C."/>
        </authorList>
    </citation>
    <scope>NUCLEOTIDE SEQUENCE [LARGE SCALE GENOMIC DNA]</scope>
    <source>
        <strain evidence="8 9">ATCC 23612</strain>
    </source>
</reference>
<dbReference type="InterPro" id="IPR012338">
    <property type="entry name" value="Beta-lactam/transpept-like"/>
</dbReference>
<dbReference type="InterPro" id="IPR050491">
    <property type="entry name" value="AmpC-like"/>
</dbReference>
<dbReference type="GO" id="GO:0046677">
    <property type="term" value="P:response to antibiotic"/>
    <property type="evidence" value="ECO:0007669"/>
    <property type="project" value="UniProtKB-UniRule"/>
</dbReference>
<keyword evidence="9" id="KW-1185">Reference proteome</keyword>
<evidence type="ECO:0000256" key="6">
    <source>
        <dbReference type="SAM" id="MobiDB-lite"/>
    </source>
</evidence>
<dbReference type="GO" id="GO:0017001">
    <property type="term" value="P:antibiotic catabolic process"/>
    <property type="evidence" value="ECO:0007669"/>
    <property type="project" value="InterPro"/>
</dbReference>
<dbReference type="Gene3D" id="3.40.710.10">
    <property type="entry name" value="DD-peptidase/beta-lactamase superfamily"/>
    <property type="match status" value="1"/>
</dbReference>
<comment type="caution">
    <text evidence="8">The sequence shown here is derived from an EMBL/GenBank/DDBJ whole genome shotgun (WGS) entry which is preliminary data.</text>
</comment>
<dbReference type="SUPFAM" id="SSF56601">
    <property type="entry name" value="beta-lactamase/transpeptidase-like"/>
    <property type="match status" value="1"/>
</dbReference>
<evidence type="ECO:0000313" key="8">
    <source>
        <dbReference type="EMBL" id="NKZ00900.1"/>
    </source>
</evidence>
<comment type="similarity">
    <text evidence="2 5">Belongs to the class-C beta-lactamase family.</text>
</comment>
<accession>A0A7X6RSF8</accession>
<proteinExistence type="inferred from homology"/>
<dbReference type="EMBL" id="JAAXPG010000029">
    <property type="protein sequence ID" value="NKZ00900.1"/>
    <property type="molecule type" value="Genomic_DNA"/>
</dbReference>
<dbReference type="Pfam" id="PF00144">
    <property type="entry name" value="Beta-lactamase"/>
    <property type="match status" value="1"/>
</dbReference>
<evidence type="ECO:0000256" key="2">
    <source>
        <dbReference type="ARBA" id="ARBA00007840"/>
    </source>
</evidence>